<evidence type="ECO:0000313" key="4">
    <source>
        <dbReference type="EMBL" id="MBU5437851.1"/>
    </source>
</evidence>
<dbReference type="InterPro" id="IPR007391">
    <property type="entry name" value="Vancomycin_resist_VanW"/>
</dbReference>
<dbReference type="Proteomes" id="UP000749471">
    <property type="component" value="Unassembled WGS sequence"/>
</dbReference>
<evidence type="ECO:0000259" key="3">
    <source>
        <dbReference type="PROSITE" id="PS51109"/>
    </source>
</evidence>
<dbReference type="PROSITE" id="PS51109">
    <property type="entry name" value="G5"/>
    <property type="match status" value="1"/>
</dbReference>
<keyword evidence="2" id="KW-1133">Transmembrane helix</keyword>
<dbReference type="Pfam" id="PF07501">
    <property type="entry name" value="G5"/>
    <property type="match status" value="1"/>
</dbReference>
<protein>
    <submittedName>
        <fullName evidence="4">VanW family protein</fullName>
    </submittedName>
</protein>
<comment type="caution">
    <text evidence="4">The sequence shown here is derived from an EMBL/GenBank/DDBJ whole genome shotgun (WGS) entry which is preliminary data.</text>
</comment>
<dbReference type="InterPro" id="IPR022029">
    <property type="entry name" value="YoaR-like_PG-bd"/>
</dbReference>
<keyword evidence="2" id="KW-0472">Membrane</keyword>
<feature type="domain" description="G5" evidence="3">
    <location>
        <begin position="367"/>
        <end position="444"/>
    </location>
</feature>
<dbReference type="SMART" id="SM01208">
    <property type="entry name" value="G5"/>
    <property type="match status" value="1"/>
</dbReference>
<dbReference type="InterPro" id="IPR052913">
    <property type="entry name" value="Glycopeptide_resist_protein"/>
</dbReference>
<dbReference type="PANTHER" id="PTHR35788:SF1">
    <property type="entry name" value="EXPORTED PROTEIN"/>
    <property type="match status" value="1"/>
</dbReference>
<dbReference type="EMBL" id="JAHLPM010000005">
    <property type="protein sequence ID" value="MBU5437851.1"/>
    <property type="molecule type" value="Genomic_DNA"/>
</dbReference>
<evidence type="ECO:0000256" key="1">
    <source>
        <dbReference type="ARBA" id="ARBA00022729"/>
    </source>
</evidence>
<organism evidence="4 5">
    <name type="scientific">Tissierella simiarum</name>
    <dbReference type="NCBI Taxonomy" id="2841534"/>
    <lineage>
        <taxon>Bacteria</taxon>
        <taxon>Bacillati</taxon>
        <taxon>Bacillota</taxon>
        <taxon>Tissierellia</taxon>
        <taxon>Tissierellales</taxon>
        <taxon>Tissierellaceae</taxon>
        <taxon>Tissierella</taxon>
    </lineage>
</organism>
<dbReference type="PANTHER" id="PTHR35788">
    <property type="entry name" value="EXPORTED PROTEIN-RELATED"/>
    <property type="match status" value="1"/>
</dbReference>
<evidence type="ECO:0000256" key="2">
    <source>
        <dbReference type="SAM" id="Phobius"/>
    </source>
</evidence>
<dbReference type="Pfam" id="PF04294">
    <property type="entry name" value="VanW"/>
    <property type="match status" value="1"/>
</dbReference>
<proteinExistence type="predicted"/>
<gene>
    <name evidence="4" type="ORF">KQI42_07515</name>
</gene>
<keyword evidence="1" id="KW-0732">Signal</keyword>
<keyword evidence="5" id="KW-1185">Reference proteome</keyword>
<reference evidence="4 5" key="1">
    <citation type="submission" date="2021-06" db="EMBL/GenBank/DDBJ databases">
        <authorList>
            <person name="Sun Q."/>
            <person name="Li D."/>
        </authorList>
    </citation>
    <scope>NUCLEOTIDE SEQUENCE [LARGE SCALE GENOMIC DNA]</scope>
    <source>
        <strain evidence="4 5">MSJ-40</strain>
    </source>
</reference>
<feature type="transmembrane region" description="Helical" evidence="2">
    <location>
        <begin position="7"/>
        <end position="28"/>
    </location>
</feature>
<dbReference type="RefSeq" id="WP_216518410.1">
    <property type="nucleotide sequence ID" value="NZ_JAHLPM010000005.1"/>
</dbReference>
<accession>A0ABS6E4L7</accession>
<name>A0ABS6E4L7_9FIRM</name>
<keyword evidence="2" id="KW-0812">Transmembrane</keyword>
<dbReference type="Pfam" id="PF12229">
    <property type="entry name" value="PG_binding_4"/>
    <property type="match status" value="1"/>
</dbReference>
<evidence type="ECO:0000313" key="5">
    <source>
        <dbReference type="Proteomes" id="UP000749471"/>
    </source>
</evidence>
<dbReference type="InterPro" id="IPR011098">
    <property type="entry name" value="G5_dom"/>
</dbReference>
<sequence length="444" mass="50150">MEKRKIIFLILILVTIFAGILGSGFYIYKNILNIDTIYGGVKIDDYDVSQKTKDEAIRYLKEKKEPAIDEKTMKLTYEDKIYNISLRQIGFSFYYEDAVDKAYNLGREGNVLNRLKDIRKIKNKGVTIPLESYYDKDKIENIVSNISQEINKESINAEFHFNNGNIKITEEVIGRRVVTEKLIKSINDNVYTLNDIEIPVDIVAPKVTKDVLGRINGIIGEFSTSFKGSSADRVANIKLSSEAISNKLLLPGEEASFNGLTGPREKQYGYKEANVIVGGELTPGVGGGVCQSSTTLYNALLLADVKIIQRHPHSIPASYVKFGQDAAVAYGYLDLKFRNDFDFPIYLYSKVVGDRVYMYVYGDRTAKDYTVKIEPEIVEIISSKVEEVVDKNLTPGTKELLQKGRTGYKVKTYKAIVKNGKVVKRELITSDYYKQKNSIYRIGP</sequence>